<protein>
    <recommendedName>
        <fullName evidence="4">Reverse transcriptase domain-containing protein</fullName>
    </recommendedName>
</protein>
<keyword evidence="3" id="KW-1185">Reference proteome</keyword>
<gene>
    <name evidence="2" type="ORF">Tco_0861619</name>
</gene>
<dbReference type="Proteomes" id="UP001151760">
    <property type="component" value="Unassembled WGS sequence"/>
</dbReference>
<reference evidence="2" key="1">
    <citation type="journal article" date="2022" name="Int. J. Mol. Sci.">
        <title>Draft Genome of Tanacetum Coccineum: Genomic Comparison of Closely Related Tanacetum-Family Plants.</title>
        <authorList>
            <person name="Yamashiro T."/>
            <person name="Shiraishi A."/>
            <person name="Nakayama K."/>
            <person name="Satake H."/>
        </authorList>
    </citation>
    <scope>NUCLEOTIDE SEQUENCE</scope>
</reference>
<evidence type="ECO:0000313" key="2">
    <source>
        <dbReference type="EMBL" id="GJT14577.1"/>
    </source>
</evidence>
<feature type="region of interest" description="Disordered" evidence="1">
    <location>
        <begin position="1"/>
        <end position="21"/>
    </location>
</feature>
<dbReference type="EMBL" id="BQNB010013324">
    <property type="protein sequence ID" value="GJT14577.1"/>
    <property type="molecule type" value="Genomic_DNA"/>
</dbReference>
<organism evidence="2 3">
    <name type="scientific">Tanacetum coccineum</name>
    <dbReference type="NCBI Taxonomy" id="301880"/>
    <lineage>
        <taxon>Eukaryota</taxon>
        <taxon>Viridiplantae</taxon>
        <taxon>Streptophyta</taxon>
        <taxon>Embryophyta</taxon>
        <taxon>Tracheophyta</taxon>
        <taxon>Spermatophyta</taxon>
        <taxon>Magnoliopsida</taxon>
        <taxon>eudicotyledons</taxon>
        <taxon>Gunneridae</taxon>
        <taxon>Pentapetalae</taxon>
        <taxon>asterids</taxon>
        <taxon>campanulids</taxon>
        <taxon>Asterales</taxon>
        <taxon>Asteraceae</taxon>
        <taxon>Asteroideae</taxon>
        <taxon>Anthemideae</taxon>
        <taxon>Anthemidinae</taxon>
        <taxon>Tanacetum</taxon>
    </lineage>
</organism>
<evidence type="ECO:0008006" key="4">
    <source>
        <dbReference type="Google" id="ProtNLM"/>
    </source>
</evidence>
<evidence type="ECO:0000313" key="3">
    <source>
        <dbReference type="Proteomes" id="UP001151760"/>
    </source>
</evidence>
<reference evidence="2" key="2">
    <citation type="submission" date="2022-01" db="EMBL/GenBank/DDBJ databases">
        <authorList>
            <person name="Yamashiro T."/>
            <person name="Shiraishi A."/>
            <person name="Satake H."/>
            <person name="Nakayama K."/>
        </authorList>
    </citation>
    <scope>NUCLEOTIDE SEQUENCE</scope>
</reference>
<sequence>MMAREVTGIHSMGGEDGVGDRHQQLCDPPEGEICRVLIDWESITLRGTRKFRLEVGKPVVSIMCDDFKVLLKDEYCPNNEMHKLENDFWYHTMMGAGHAAYTDRFYELDKLIPHLVNPESKRIERYIYGIALEIFGMVQETKPSTIQSAILKDRGLIDDAVRNGTLSKSGDKSKREVTGIHSMGGEDGVGDRHQQLCDPPEGEICHVLIDWESVTLRGTPYHGWFHELDKLIPHLVNPESKRIERYIYGIALEIFGMVQVTKPSTIQSAILKDRGLIDDAVRNGTLSKSGDKSKRCE</sequence>
<proteinExistence type="predicted"/>
<name>A0ABQ5BLA2_9ASTR</name>
<accession>A0ABQ5BLA2</accession>
<evidence type="ECO:0000256" key="1">
    <source>
        <dbReference type="SAM" id="MobiDB-lite"/>
    </source>
</evidence>
<comment type="caution">
    <text evidence="2">The sequence shown here is derived from an EMBL/GenBank/DDBJ whole genome shotgun (WGS) entry which is preliminary data.</text>
</comment>